<dbReference type="Proteomes" id="UP000078551">
    <property type="component" value="Chromosome"/>
</dbReference>
<evidence type="ECO:0000256" key="1">
    <source>
        <dbReference type="SAM" id="MobiDB-lite"/>
    </source>
</evidence>
<gene>
    <name evidence="2" type="ORF">AMC81_CH01840</name>
</gene>
<protein>
    <submittedName>
        <fullName evidence="2">Heat shock protein DnaJ-like protein</fullName>
    </submittedName>
</protein>
<accession>A0ABN4QG71</accession>
<reference evidence="2 3" key="1">
    <citation type="submission" date="2015-11" db="EMBL/GenBank/DDBJ databases">
        <title>The limits of bacterial species coexistence and the symbiotic plasmid transference in sympatric Rhizobium populations.</title>
        <authorList>
            <person name="Perez-Carrascal O.M."/>
            <person name="VanInsberghe D."/>
            <person name="Juarez S."/>
            <person name="Polz M.F."/>
            <person name="Vinuesa P."/>
            <person name="Gonzalez V."/>
        </authorList>
    </citation>
    <scope>NUCLEOTIDE SEQUENCE [LARGE SCALE GENOMIC DNA]</scope>
    <source>
        <strain evidence="2 3">N771</strain>
    </source>
</reference>
<dbReference type="EMBL" id="CP013568">
    <property type="protein sequence ID" value="ANL84621.1"/>
    <property type="molecule type" value="Genomic_DNA"/>
</dbReference>
<sequence length="194" mass="21482">MIPYPLQWPETMPRYTRLREAGQFRTTLAVAINNVKDSLKRFAADSGKPLANVVISSNVTLGADKPSDPGVAVWFVWDGMTVCIPVDRYAKVEANLQAIHHIIEARRTELRHGTLALVRATFTGFAALPAPSSASKRSWREVFGYHGTQMPTTAELNRTWRDLAAKRHPDAGGSNEQMAELNAARTEALRENKG</sequence>
<dbReference type="SUPFAM" id="SSF46565">
    <property type="entry name" value="Chaperone J-domain"/>
    <property type="match status" value="1"/>
</dbReference>
<dbReference type="RefSeq" id="WP_064832477.1">
    <property type="nucleotide sequence ID" value="NZ_CP013568.1"/>
</dbReference>
<proteinExistence type="predicted"/>
<organism evidence="2 3">
    <name type="scientific">Rhizobium phaseoli</name>
    <dbReference type="NCBI Taxonomy" id="396"/>
    <lineage>
        <taxon>Bacteria</taxon>
        <taxon>Pseudomonadati</taxon>
        <taxon>Pseudomonadota</taxon>
        <taxon>Alphaproteobacteria</taxon>
        <taxon>Hyphomicrobiales</taxon>
        <taxon>Rhizobiaceae</taxon>
        <taxon>Rhizobium/Agrobacterium group</taxon>
        <taxon>Rhizobium</taxon>
    </lineage>
</organism>
<dbReference type="Gene3D" id="1.10.287.110">
    <property type="entry name" value="DnaJ domain"/>
    <property type="match status" value="1"/>
</dbReference>
<evidence type="ECO:0000313" key="3">
    <source>
        <dbReference type="Proteomes" id="UP000078551"/>
    </source>
</evidence>
<evidence type="ECO:0000313" key="2">
    <source>
        <dbReference type="EMBL" id="ANL84621.1"/>
    </source>
</evidence>
<keyword evidence="3" id="KW-1185">Reference proteome</keyword>
<name>A0ABN4QG71_9HYPH</name>
<dbReference type="InterPro" id="IPR036869">
    <property type="entry name" value="J_dom_sf"/>
</dbReference>
<feature type="region of interest" description="Disordered" evidence="1">
    <location>
        <begin position="166"/>
        <end position="194"/>
    </location>
</feature>